<dbReference type="Proteomes" id="UP000680139">
    <property type="component" value="Segment"/>
</dbReference>
<dbReference type="RefSeq" id="YP_010770638.1">
    <property type="nucleotide sequence ID" value="NC_074347.1"/>
</dbReference>
<accession>A0A8S5L297</accession>
<name>A0A8S5L297_9VIRU</name>
<gene>
    <name evidence="1" type="primary">Zoerhiza.1_2_1</name>
</gene>
<evidence type="ECO:0000313" key="1">
    <source>
        <dbReference type="EMBL" id="DAD51501.1"/>
    </source>
</evidence>
<dbReference type="EMBL" id="BK013837">
    <property type="protein sequence ID" value="DAD51501.1"/>
    <property type="molecule type" value="Genomic_RNA"/>
</dbReference>
<dbReference type="GeneID" id="80400128"/>
<evidence type="ECO:0000313" key="2">
    <source>
        <dbReference type="Proteomes" id="UP000680139"/>
    </source>
</evidence>
<keyword evidence="2" id="KW-1185">Reference proteome</keyword>
<sequence length="485" mass="53515">MDPNTVPQTREVIITLHRKTRSLPDLRDQIGKGQLTIWVQPKPSGAPSSLQKKTHAAYDEYPGTPRGYQVTDSEIHSAWTHSKGPTPDEELKNLYETAYTGVQATFGKGTPKSAPAYDAGGDFFSQKTTVLAENPSEQFISGRAFGSPSFDWCAEYRGPILATPLFGLTAPPEPSDNLDALGATAIARCSPTNNIASAANFLAELRADGLPKLFGASILKERLRFHKSLGEEYLNEEFGWKPLIGDLRSIASAVTHSHKVLSQYERDSGKVVRRRYEFPEETSQSTTFVRNQSASLGTWTGLFNPVYPGGDPLEILYYGGSTGSLYRTRQTWKKVWFSGAFTYHLPSLYNSRIKMVEDARHASTLLGLDLTPEVLWNATPWTWAIGWFSNAGDVVANLSDWATDGLVLKYGYIMMHSIVTDTYFVTNRGRLSSPAAQPSKVVISVETKRRKKATPFGFGLTMGQFTPRQLAITAALGLTKGVKRL</sequence>
<reference evidence="1" key="1">
    <citation type="submission" date="2020-09" db="EMBL/GenBank/DDBJ databases">
        <title>Leviviricetes taxonomy.</title>
        <authorList>
            <person name="Stockdale S.R."/>
            <person name="Callanan J."/>
            <person name="Adriaenssens E.M."/>
            <person name="Kuhn J.H."/>
            <person name="Rumnieks J."/>
            <person name="Shkoporov A."/>
            <person name="Draper L.A."/>
            <person name="Ross P."/>
            <person name="Hill C."/>
        </authorList>
    </citation>
    <scope>NUCLEOTIDE SEQUENCE</scope>
</reference>
<organism evidence="1 2">
    <name type="scientific">ssRNA phage Zoerhiza.1_2</name>
    <dbReference type="NCBI Taxonomy" id="2786761"/>
    <lineage>
        <taxon>Viruses</taxon>
        <taxon>Riboviria</taxon>
        <taxon>Orthornavirae</taxon>
        <taxon>Lenarviricota</taxon>
        <taxon>Leviviricetes</taxon>
        <taxon>Timlovirales</taxon>
        <taxon>Steitzviridae</taxon>
        <taxon>Hodnevirus</taxon>
        <taxon>Hodnevirus terrivivens</taxon>
        <taxon>Gredihovirus terrivivens</taxon>
    </lineage>
</organism>
<dbReference type="KEGG" id="vg:80400128"/>
<protein>
    <submittedName>
        <fullName evidence="1">Maturation protein</fullName>
    </submittedName>
</protein>
<proteinExistence type="predicted"/>